<evidence type="ECO:0000313" key="2">
    <source>
        <dbReference type="EMBL" id="OGG96700.1"/>
    </source>
</evidence>
<dbReference type="AlphaFoldDB" id="A0A1F6GEZ7"/>
<protein>
    <submittedName>
        <fullName evidence="2">Uncharacterized protein</fullName>
    </submittedName>
</protein>
<feature type="chain" id="PRO_5009524690" evidence="1">
    <location>
        <begin position="21"/>
        <end position="324"/>
    </location>
</feature>
<dbReference type="EMBL" id="MFNE01000010">
    <property type="protein sequence ID" value="OGG96700.1"/>
    <property type="molecule type" value="Genomic_DNA"/>
</dbReference>
<sequence>MFKKGLIGFILLCCPLTLWAQQIAFLPPGVLRVDAGQETKQSSRAYKNKNNTIALKNKEARRQNIIDSHVSGDLYYQEVNRRVTLEVGVFEDWSLGLAKTNRTLERQSTLKLEDPNDLDAANFVANNSSHQVQGAGDTEFWTWWRGYYDDTHLWLYGLNLNLNDGETGYNQAHPLNLGDGLNQVEFKLLWEAYLSGSRMMFRSQANLSVPLNAKVKNSKGNEVVLYKGIGRHLDSAFINQFGYAHYGLMLEGTQQPVTFLDKVGQNDSFSLVNLQFILGASDLKLLEEGPLALPILFELRSTHCLYGNNANLQDGLSLRFEAYF</sequence>
<accession>A0A1F6GEZ7</accession>
<comment type="caution">
    <text evidence="2">The sequence shown here is derived from an EMBL/GenBank/DDBJ whole genome shotgun (WGS) entry which is preliminary data.</text>
</comment>
<keyword evidence="1" id="KW-0732">Signal</keyword>
<proteinExistence type="predicted"/>
<name>A0A1F6GEZ7_9PROT</name>
<gene>
    <name evidence="2" type="ORF">A2527_03855</name>
</gene>
<dbReference type="STRING" id="1817772.A2527_03855"/>
<dbReference type="Proteomes" id="UP000178449">
    <property type="component" value="Unassembled WGS sequence"/>
</dbReference>
<feature type="signal peptide" evidence="1">
    <location>
        <begin position="1"/>
        <end position="20"/>
    </location>
</feature>
<reference evidence="2 3" key="1">
    <citation type="journal article" date="2016" name="Nat. Commun.">
        <title>Thousands of microbial genomes shed light on interconnected biogeochemical processes in an aquifer system.</title>
        <authorList>
            <person name="Anantharaman K."/>
            <person name="Brown C.T."/>
            <person name="Hug L.A."/>
            <person name="Sharon I."/>
            <person name="Castelle C.J."/>
            <person name="Probst A.J."/>
            <person name="Thomas B.C."/>
            <person name="Singh A."/>
            <person name="Wilkins M.J."/>
            <person name="Karaoz U."/>
            <person name="Brodie E.L."/>
            <person name="Williams K.H."/>
            <person name="Hubbard S.S."/>
            <person name="Banfield J.F."/>
        </authorList>
    </citation>
    <scope>NUCLEOTIDE SEQUENCE [LARGE SCALE GENOMIC DNA]</scope>
</reference>
<evidence type="ECO:0000256" key="1">
    <source>
        <dbReference type="SAM" id="SignalP"/>
    </source>
</evidence>
<organism evidence="2 3">
    <name type="scientific">Candidatus Lambdaproteobacteria bacterium RIFOXYD2_FULL_50_16</name>
    <dbReference type="NCBI Taxonomy" id="1817772"/>
    <lineage>
        <taxon>Bacteria</taxon>
        <taxon>Pseudomonadati</taxon>
        <taxon>Pseudomonadota</taxon>
        <taxon>Candidatus Lambdaproteobacteria</taxon>
    </lineage>
</organism>
<evidence type="ECO:0000313" key="3">
    <source>
        <dbReference type="Proteomes" id="UP000178449"/>
    </source>
</evidence>